<dbReference type="EMBL" id="LBJM01000061">
    <property type="protein sequence ID" value="RXH38290.1"/>
    <property type="molecule type" value="Genomic_DNA"/>
</dbReference>
<keyword evidence="3" id="KW-0238">DNA-binding</keyword>
<dbReference type="InterPro" id="IPR036388">
    <property type="entry name" value="WH-like_DNA-bd_sf"/>
</dbReference>
<evidence type="ECO:0000313" key="5">
    <source>
        <dbReference type="EMBL" id="RXH38290.1"/>
    </source>
</evidence>
<evidence type="ECO:0000313" key="6">
    <source>
        <dbReference type="Proteomes" id="UP000290565"/>
    </source>
</evidence>
<name>A0A4Q0SIC2_9BRAD</name>
<gene>
    <name evidence="5" type="ORF">XH94_22750</name>
</gene>
<protein>
    <submittedName>
        <fullName evidence="5">CopY family transcriptional regulator</fullName>
    </submittedName>
</protein>
<comment type="caution">
    <text evidence="5">The sequence shown here is derived from an EMBL/GenBank/DDBJ whole genome shotgun (WGS) entry which is preliminary data.</text>
</comment>
<dbReference type="AlphaFoldDB" id="A0A4Q0SIC2"/>
<accession>A0A4Q0SIC2</accession>
<dbReference type="Gene3D" id="1.10.10.10">
    <property type="entry name" value="Winged helix-like DNA-binding domain superfamily/Winged helix DNA-binding domain"/>
    <property type="match status" value="1"/>
</dbReference>
<dbReference type="RefSeq" id="WP_128945956.1">
    <property type="nucleotide sequence ID" value="NZ_LBJM01000061.1"/>
</dbReference>
<dbReference type="InterPro" id="IPR036390">
    <property type="entry name" value="WH_DNA-bd_sf"/>
</dbReference>
<keyword evidence="4" id="KW-0804">Transcription</keyword>
<comment type="similarity">
    <text evidence="1">Belongs to the BlaI transcriptional regulatory family.</text>
</comment>
<keyword evidence="2" id="KW-0805">Transcription regulation</keyword>
<sequence length="135" mass="15436">MDDRLPELGDLEREVMQLVWAHGPVTAEIVRERLPRRLKESTVRTVLRRLEEKGYANHTVDGRTYVYHAAEPRARVAAKAVQRIVDWFCNGSIEEVLVGMVDNKMLDQQQLRTLADQVAKAKKARGVKKDDRNSG</sequence>
<dbReference type="Proteomes" id="UP000290565">
    <property type="component" value="Unassembled WGS sequence"/>
</dbReference>
<dbReference type="SUPFAM" id="SSF46785">
    <property type="entry name" value="Winged helix' DNA-binding domain"/>
    <property type="match status" value="1"/>
</dbReference>
<reference evidence="5 6" key="1">
    <citation type="submission" date="2015-04" db="EMBL/GenBank/DDBJ databases">
        <title>Comparative genomics of rhizobia nodulating Arachis hypogaea in China.</title>
        <authorList>
            <person name="Li Y."/>
        </authorList>
    </citation>
    <scope>NUCLEOTIDE SEQUENCE [LARGE SCALE GENOMIC DNA]</scope>
    <source>
        <strain evidence="5 6">CCBAU 51787</strain>
    </source>
</reference>
<dbReference type="GO" id="GO:0003677">
    <property type="term" value="F:DNA binding"/>
    <property type="evidence" value="ECO:0007669"/>
    <property type="project" value="UniProtKB-KW"/>
</dbReference>
<dbReference type="GO" id="GO:0045892">
    <property type="term" value="P:negative regulation of DNA-templated transcription"/>
    <property type="evidence" value="ECO:0007669"/>
    <property type="project" value="InterPro"/>
</dbReference>
<evidence type="ECO:0000256" key="1">
    <source>
        <dbReference type="ARBA" id="ARBA00011046"/>
    </source>
</evidence>
<evidence type="ECO:0000256" key="2">
    <source>
        <dbReference type="ARBA" id="ARBA00023015"/>
    </source>
</evidence>
<proteinExistence type="inferred from homology"/>
<evidence type="ECO:0000256" key="4">
    <source>
        <dbReference type="ARBA" id="ARBA00023163"/>
    </source>
</evidence>
<dbReference type="InterPro" id="IPR005650">
    <property type="entry name" value="BlaI_family"/>
</dbReference>
<evidence type="ECO:0000256" key="3">
    <source>
        <dbReference type="ARBA" id="ARBA00023125"/>
    </source>
</evidence>
<dbReference type="PIRSF" id="PIRSF019455">
    <property type="entry name" value="CopR_AtkY"/>
    <property type="match status" value="1"/>
</dbReference>
<organism evidence="5 6">
    <name type="scientific">Bradyrhizobium zhanjiangense</name>
    <dbReference type="NCBI Taxonomy" id="1325107"/>
    <lineage>
        <taxon>Bacteria</taxon>
        <taxon>Pseudomonadati</taxon>
        <taxon>Pseudomonadota</taxon>
        <taxon>Alphaproteobacteria</taxon>
        <taxon>Hyphomicrobiales</taxon>
        <taxon>Nitrobacteraceae</taxon>
        <taxon>Bradyrhizobium</taxon>
    </lineage>
</organism>
<dbReference type="Pfam" id="PF03965">
    <property type="entry name" value="Penicillinase_R"/>
    <property type="match status" value="1"/>
</dbReference>